<comment type="cofactor">
    <cofactor evidence="13">
        <name>Mg(2+)</name>
        <dbReference type="ChEBI" id="CHEBI:18420"/>
    </cofactor>
    <text evidence="13">Binds 1 Mg(2+) ion per subunit. Can also utilize other divalent metal cations, such as Ca(2+), Mn(2+) and Co(2+).</text>
</comment>
<keyword evidence="5 15" id="KW-0808">Transferase</keyword>
<feature type="binding site" evidence="12">
    <location>
        <position position="158"/>
    </location>
    <ligand>
        <name>thiamine diphosphate</name>
        <dbReference type="ChEBI" id="CHEBI:58937"/>
    </ligand>
</feature>
<feature type="binding site" evidence="12">
    <location>
        <position position="187"/>
    </location>
    <ligand>
        <name>thiamine diphosphate</name>
        <dbReference type="ChEBI" id="CHEBI:58937"/>
    </ligand>
</feature>
<dbReference type="InterPro" id="IPR005478">
    <property type="entry name" value="Transketolase_bac-like"/>
</dbReference>
<sequence>MGSSRDEETANCIRCLSADAVQRAKSGHPGAPMGMAPVAYVLWSEVLKYCCKDPNWINRDRFVLSNGHASILQYIMLHLTGYDVTVDDLKEFRQLSSRTPGHPERGVTPGVEVTTGPLGQGIGAGVGLAIAEAQLAATYNRPDFDVIDHWTYVFCGDGCLMEGVSQEALSLAGHLGLEKLVVVYDSNNITIDGSTDLAFTEDTVKKYEALGFHIIEVASGDTDFASLRKAFTECKTVKGRPKMMIVRTTIGFGSHVAGTEKVHGAPLGEDDIAQLKQKFGCTSGEKFSIGQGVYDTFKKHADEGKRKQEEWNKLLDRYAAQHPTEAVALRAQLEGVLPDGWKSVLPLNDKPIATRKASENVLAALLPIIPSLFGGSADLSASNLTRPGSACLVDFQKDTPHGRYLRFGVREHAMCAIMNGIHAHGGFIPYGGTFLNFVAYALGAIRLSSLSHHHVVLVATHDSIGVGEDGPTHQPVELLALLRATPNLLVFRPSDQTETSGAWLVALEHSRTPSILCLSRQTTVPQQGSSIQGVARGGYLLLPVSDPQLVIITSGSEVSLAVEAAKLLLSELRVAVVSMPCQELFDQQTLDYQREVIPDGVPVLSVEPYVNAGWEKYSHYHVGMNDFGASAPAGALYQHFNITVEHIVDAGRKLAAKFSGGLAPLKRIHL</sequence>
<keyword evidence="8 12" id="KW-0786">Thiamine pyrophosphate</keyword>
<evidence type="ECO:0000256" key="10">
    <source>
        <dbReference type="PIRSR" id="PIRSR605478-1"/>
    </source>
</evidence>
<dbReference type="NCBIfam" id="TIGR00232">
    <property type="entry name" value="tktlase_bact"/>
    <property type="match status" value="1"/>
</dbReference>
<feature type="binding site" evidence="11">
    <location>
        <position position="355"/>
    </location>
    <ligand>
        <name>substrate</name>
    </ligand>
</feature>
<feature type="binding site" evidence="11">
    <location>
        <position position="469"/>
    </location>
    <ligand>
        <name>substrate</name>
    </ligand>
</feature>
<evidence type="ECO:0000256" key="3">
    <source>
        <dbReference type="ARBA" id="ARBA00011738"/>
    </source>
</evidence>
<feature type="domain" description="Transketolase-like pyrimidine-binding" evidence="16">
    <location>
        <begin position="352"/>
        <end position="526"/>
    </location>
</feature>
<evidence type="ECO:0000256" key="1">
    <source>
        <dbReference type="ARBA" id="ARBA00001941"/>
    </source>
</evidence>
<dbReference type="InterPro" id="IPR055152">
    <property type="entry name" value="Transketolase-like_C_2"/>
</dbReference>
<feature type="binding site" evidence="12">
    <location>
        <position position="437"/>
    </location>
    <ligand>
        <name>thiamine diphosphate</name>
        <dbReference type="ChEBI" id="CHEBI:58937"/>
    </ligand>
</feature>
<dbReference type="CDD" id="cd02012">
    <property type="entry name" value="TPP_TK"/>
    <property type="match status" value="1"/>
</dbReference>
<keyword evidence="15" id="KW-0106">Calcium</keyword>
<comment type="function">
    <text evidence="15">Catalyzes the transfer of a two-carbon ketol group from a ketose donor to an aldose acceptor, via a covalent intermediate with the cofactor thiamine pyrophosphate.</text>
</comment>
<feature type="binding site" evidence="12">
    <location>
        <position position="68"/>
    </location>
    <ligand>
        <name>thiamine diphosphate</name>
        <dbReference type="ChEBI" id="CHEBI:58937"/>
    </ligand>
</feature>
<dbReference type="Pfam" id="PF00456">
    <property type="entry name" value="Transketolase_N"/>
    <property type="match status" value="1"/>
</dbReference>
<feature type="binding site" evidence="13">
    <location>
        <position position="157"/>
    </location>
    <ligand>
        <name>Mg(2+)</name>
        <dbReference type="ChEBI" id="CHEBI:18420"/>
    </ligand>
</feature>
<evidence type="ECO:0000256" key="15">
    <source>
        <dbReference type="RuleBase" id="RU004996"/>
    </source>
</evidence>
<gene>
    <name evidence="17" type="ORF">TVY486_0805760</name>
</gene>
<evidence type="ECO:0000256" key="9">
    <source>
        <dbReference type="ARBA" id="ARBA00049473"/>
    </source>
</evidence>
<feature type="site" description="Important for catalytic activity" evidence="14">
    <location>
        <position position="263"/>
    </location>
</feature>
<dbReference type="VEuPathDB" id="TriTrypDB:TvY486_0805760"/>
<dbReference type="InterPro" id="IPR049557">
    <property type="entry name" value="Transketolase_CS"/>
</dbReference>
<evidence type="ECO:0000256" key="11">
    <source>
        <dbReference type="PIRSR" id="PIRSR605478-2"/>
    </source>
</evidence>
<name>G0U1L2_TRYVY</name>
<dbReference type="PROSITE" id="PS00801">
    <property type="entry name" value="TRANSKETOLASE_1"/>
    <property type="match status" value="1"/>
</dbReference>
<keyword evidence="7 13" id="KW-0460">Magnesium</keyword>
<dbReference type="FunFam" id="3.40.50.970:FF:000004">
    <property type="entry name" value="Transketolase"/>
    <property type="match status" value="1"/>
</dbReference>
<reference evidence="17" key="1">
    <citation type="journal article" date="2012" name="Proc. Natl. Acad. Sci. U.S.A.">
        <title>Antigenic diversity is generated by distinct evolutionary mechanisms in African trypanosome species.</title>
        <authorList>
            <person name="Jackson A.P."/>
            <person name="Berry A."/>
            <person name="Aslett M."/>
            <person name="Allison H.C."/>
            <person name="Burton P."/>
            <person name="Vavrova-Anderson J."/>
            <person name="Brown R."/>
            <person name="Browne H."/>
            <person name="Corton N."/>
            <person name="Hauser H."/>
            <person name="Gamble J."/>
            <person name="Gilderthorp R."/>
            <person name="Marcello L."/>
            <person name="McQuillan J."/>
            <person name="Otto T.D."/>
            <person name="Quail M.A."/>
            <person name="Sanders M.J."/>
            <person name="van Tonder A."/>
            <person name="Ginger M.L."/>
            <person name="Field M.C."/>
            <person name="Barry J.D."/>
            <person name="Hertz-Fowler C."/>
            <person name="Berriman M."/>
        </authorList>
    </citation>
    <scope>NUCLEOTIDE SEQUENCE</scope>
    <source>
        <strain evidence="17">Y486</strain>
    </source>
</reference>
<proteinExistence type="inferred from homology"/>
<dbReference type="InterPro" id="IPR029061">
    <property type="entry name" value="THDP-binding"/>
</dbReference>
<dbReference type="PANTHER" id="PTHR43522:SF2">
    <property type="entry name" value="TRANSKETOLASE 1-RELATED"/>
    <property type="match status" value="1"/>
</dbReference>
<dbReference type="PANTHER" id="PTHR43522">
    <property type="entry name" value="TRANSKETOLASE"/>
    <property type="match status" value="1"/>
</dbReference>
<dbReference type="EC" id="2.2.1.1" evidence="4 15"/>
<evidence type="ECO:0000256" key="6">
    <source>
        <dbReference type="ARBA" id="ARBA00022723"/>
    </source>
</evidence>
<comment type="similarity">
    <text evidence="2 15">Belongs to the transketolase family.</text>
</comment>
<dbReference type="FunFam" id="3.40.50.970:FF:000003">
    <property type="entry name" value="Transketolase"/>
    <property type="match status" value="1"/>
</dbReference>
<dbReference type="CDD" id="cd07033">
    <property type="entry name" value="TPP_PYR_DXS_TK_like"/>
    <property type="match status" value="1"/>
</dbReference>
<feature type="active site" description="Proton donor" evidence="10">
    <location>
        <position position="411"/>
    </location>
</feature>
<dbReference type="SMART" id="SM00861">
    <property type="entry name" value="Transket_pyr"/>
    <property type="match status" value="1"/>
</dbReference>
<dbReference type="InterPro" id="IPR020826">
    <property type="entry name" value="Transketolase_BS"/>
</dbReference>
<comment type="cofactor">
    <cofactor evidence="15">
        <name>Mg(2+)</name>
        <dbReference type="ChEBI" id="CHEBI:18420"/>
    </cofactor>
    <cofactor evidence="15">
        <name>Ca(2+)</name>
        <dbReference type="ChEBI" id="CHEBI:29108"/>
    </cofactor>
    <cofactor evidence="15">
        <name>Mn(2+)</name>
        <dbReference type="ChEBI" id="CHEBI:29035"/>
    </cofactor>
    <cofactor evidence="15">
        <name>Co(2+)</name>
        <dbReference type="ChEBI" id="CHEBI:48828"/>
    </cofactor>
    <text evidence="15">Binds 1 Mg(2+) ion per subunit. Can also utilize other divalent metal cations, such as Ca(2+), Mn(2+) and Co(2+).</text>
</comment>
<dbReference type="SUPFAM" id="SSF52518">
    <property type="entry name" value="Thiamin diphosphate-binding fold (THDP-binding)"/>
    <property type="match status" value="2"/>
</dbReference>
<protein>
    <recommendedName>
        <fullName evidence="4 15">Transketolase</fullName>
        <ecNumber evidence="4 15">2.2.1.1</ecNumber>
    </recommendedName>
</protein>
<dbReference type="InterPro" id="IPR005475">
    <property type="entry name" value="Transketolase-like_Pyr-bd"/>
</dbReference>
<dbReference type="AlphaFoldDB" id="G0U1L2"/>
<evidence type="ECO:0000256" key="8">
    <source>
        <dbReference type="ARBA" id="ARBA00023052"/>
    </source>
</evidence>
<evidence type="ECO:0000256" key="2">
    <source>
        <dbReference type="ARBA" id="ARBA00007131"/>
    </source>
</evidence>
<feature type="site" description="Important for catalytic activity" evidence="14">
    <location>
        <position position="28"/>
    </location>
</feature>
<dbReference type="GO" id="GO:0004802">
    <property type="term" value="F:transketolase activity"/>
    <property type="evidence" value="ECO:0007669"/>
    <property type="project" value="UniProtKB-EC"/>
</dbReference>
<feature type="binding site" evidence="13">
    <location>
        <position position="189"/>
    </location>
    <ligand>
        <name>Mg(2+)</name>
        <dbReference type="ChEBI" id="CHEBI:18420"/>
    </ligand>
</feature>
<dbReference type="EMBL" id="HE573024">
    <property type="protein sequence ID" value="CCC49969.1"/>
    <property type="molecule type" value="Genomic_DNA"/>
</dbReference>
<dbReference type="SUPFAM" id="SSF52922">
    <property type="entry name" value="TK C-terminal domain-like"/>
    <property type="match status" value="1"/>
</dbReference>
<feature type="binding site" evidence="11">
    <location>
        <position position="28"/>
    </location>
    <ligand>
        <name>substrate</name>
    </ligand>
</feature>
<comment type="catalytic activity">
    <reaction evidence="9 15">
        <text>D-sedoheptulose 7-phosphate + D-glyceraldehyde 3-phosphate = aldehydo-D-ribose 5-phosphate + D-xylulose 5-phosphate</text>
        <dbReference type="Rhea" id="RHEA:10508"/>
        <dbReference type="ChEBI" id="CHEBI:57483"/>
        <dbReference type="ChEBI" id="CHEBI:57737"/>
        <dbReference type="ChEBI" id="CHEBI:58273"/>
        <dbReference type="ChEBI" id="CHEBI:59776"/>
        <dbReference type="EC" id="2.2.1.1"/>
    </reaction>
</comment>
<accession>G0U1L2</accession>
<dbReference type="Gene3D" id="3.40.50.970">
    <property type="match status" value="2"/>
</dbReference>
<feature type="binding site" evidence="13">
    <location>
        <position position="187"/>
    </location>
    <ligand>
        <name>Mg(2+)</name>
        <dbReference type="ChEBI" id="CHEBI:18420"/>
    </ligand>
</feature>
<dbReference type="PROSITE" id="PS00802">
    <property type="entry name" value="TRANSKETOLASE_2"/>
    <property type="match status" value="1"/>
</dbReference>
<feature type="binding site" evidence="11">
    <location>
        <position position="263"/>
    </location>
    <ligand>
        <name>substrate</name>
    </ligand>
</feature>
<keyword evidence="6 13" id="KW-0479">Metal-binding</keyword>
<dbReference type="InterPro" id="IPR009014">
    <property type="entry name" value="Transketo_C/PFOR_II"/>
</dbReference>
<feature type="binding site" evidence="11">
    <location>
        <position position="461"/>
    </location>
    <ligand>
        <name>substrate</name>
    </ligand>
</feature>
<feature type="binding site" evidence="12">
    <location>
        <position position="263"/>
    </location>
    <ligand>
        <name>thiamine diphosphate</name>
        <dbReference type="ChEBI" id="CHEBI:58937"/>
    </ligand>
</feature>
<dbReference type="OMA" id="VYCLCGD"/>
<evidence type="ECO:0000259" key="16">
    <source>
        <dbReference type="SMART" id="SM00861"/>
    </source>
</evidence>
<evidence type="ECO:0000256" key="5">
    <source>
        <dbReference type="ARBA" id="ARBA00022679"/>
    </source>
</evidence>
<feature type="binding site" evidence="11">
    <location>
        <position position="473"/>
    </location>
    <ligand>
        <name>substrate</name>
    </ligand>
</feature>
<feature type="binding site" evidence="11">
    <location>
        <position position="382"/>
    </location>
    <ligand>
        <name>substrate</name>
    </ligand>
</feature>
<comment type="subunit">
    <text evidence="3 15">Homodimer.</text>
</comment>
<evidence type="ECO:0000256" key="4">
    <source>
        <dbReference type="ARBA" id="ARBA00013152"/>
    </source>
</evidence>
<dbReference type="GO" id="GO:0006098">
    <property type="term" value="P:pentose-phosphate shunt"/>
    <property type="evidence" value="ECO:0007669"/>
    <property type="project" value="TreeGrafter"/>
</dbReference>
<organism evidence="17">
    <name type="scientific">Trypanosoma vivax (strain Y486)</name>
    <dbReference type="NCBI Taxonomy" id="1055687"/>
    <lineage>
        <taxon>Eukaryota</taxon>
        <taxon>Discoba</taxon>
        <taxon>Euglenozoa</taxon>
        <taxon>Kinetoplastea</taxon>
        <taxon>Metakinetoplastina</taxon>
        <taxon>Trypanosomatida</taxon>
        <taxon>Trypanosomatidae</taxon>
        <taxon>Trypanosoma</taxon>
        <taxon>Duttonella</taxon>
    </lineage>
</organism>
<dbReference type="Pfam" id="PF22613">
    <property type="entry name" value="Transketolase_C_1"/>
    <property type="match status" value="1"/>
</dbReference>
<feature type="binding site" evidence="12">
    <location>
        <begin position="116"/>
        <end position="118"/>
    </location>
    <ligand>
        <name>thiamine diphosphate</name>
        <dbReference type="ChEBI" id="CHEBI:58937"/>
    </ligand>
</feature>
<dbReference type="InterPro" id="IPR033247">
    <property type="entry name" value="Transketolase_fam"/>
</dbReference>
<evidence type="ECO:0000256" key="12">
    <source>
        <dbReference type="PIRSR" id="PIRSR605478-3"/>
    </source>
</evidence>
<evidence type="ECO:0000256" key="14">
    <source>
        <dbReference type="PIRSR" id="PIRSR605478-5"/>
    </source>
</evidence>
<dbReference type="InterPro" id="IPR005474">
    <property type="entry name" value="Transketolase_N"/>
</dbReference>
<dbReference type="Gene3D" id="3.40.50.920">
    <property type="match status" value="1"/>
</dbReference>
<dbReference type="Pfam" id="PF02779">
    <property type="entry name" value="Transket_pyr"/>
    <property type="match status" value="1"/>
</dbReference>
<evidence type="ECO:0000256" key="7">
    <source>
        <dbReference type="ARBA" id="ARBA00022842"/>
    </source>
</evidence>
<evidence type="ECO:0000256" key="13">
    <source>
        <dbReference type="PIRSR" id="PIRSR605478-4"/>
    </source>
</evidence>
<evidence type="ECO:0000313" key="17">
    <source>
        <dbReference type="EMBL" id="CCC49969.1"/>
    </source>
</evidence>
<dbReference type="GO" id="GO:0046872">
    <property type="term" value="F:metal ion binding"/>
    <property type="evidence" value="ECO:0007669"/>
    <property type="project" value="UniProtKB-KW"/>
</dbReference>
<feature type="binding site" evidence="11">
    <location>
        <position position="520"/>
    </location>
    <ligand>
        <name>substrate</name>
    </ligand>
</feature>
<dbReference type="GO" id="GO:0005829">
    <property type="term" value="C:cytosol"/>
    <property type="evidence" value="ECO:0007669"/>
    <property type="project" value="TreeGrafter"/>
</dbReference>
<comment type="cofactor">
    <cofactor evidence="12">
        <name>thiamine diphosphate</name>
        <dbReference type="ChEBI" id="CHEBI:58937"/>
    </cofactor>
    <text evidence="12">Binds 1 thiamine pyrophosphate per subunit. During the reaction, the substrate forms a covalent intermediate with the cofactor.</text>
</comment>
<comment type="cofactor">
    <cofactor evidence="1">
        <name>Co(2+)</name>
        <dbReference type="ChEBI" id="CHEBI:48828"/>
    </cofactor>
</comment>